<evidence type="ECO:0000313" key="2">
    <source>
        <dbReference type="Proteomes" id="UP000265566"/>
    </source>
</evidence>
<sequence length="61" mass="6698">MYILSAAPPRAAPIRNAAPPTRIDGLRPKALVIDDAKKDAKRPAIYSDDVNVVRSWLSNLQ</sequence>
<accession>A0A396ILZ4</accession>
<dbReference type="EMBL" id="PSQE01000003">
    <property type="protein sequence ID" value="RHN65354.1"/>
    <property type="molecule type" value="Genomic_DNA"/>
</dbReference>
<evidence type="ECO:0000313" key="1">
    <source>
        <dbReference type="EMBL" id="RHN65354.1"/>
    </source>
</evidence>
<reference evidence="2" key="1">
    <citation type="journal article" date="2018" name="Nat. Plants">
        <title>Whole-genome landscape of Medicago truncatula symbiotic genes.</title>
        <authorList>
            <person name="Pecrix Y."/>
            <person name="Staton S.E."/>
            <person name="Sallet E."/>
            <person name="Lelandais-Briere C."/>
            <person name="Moreau S."/>
            <person name="Carrere S."/>
            <person name="Blein T."/>
            <person name="Jardinaud M.F."/>
            <person name="Latrasse D."/>
            <person name="Zouine M."/>
            <person name="Zahm M."/>
            <person name="Kreplak J."/>
            <person name="Mayjonade B."/>
            <person name="Satge C."/>
            <person name="Perez M."/>
            <person name="Cauet S."/>
            <person name="Marande W."/>
            <person name="Chantry-Darmon C."/>
            <person name="Lopez-Roques C."/>
            <person name="Bouchez O."/>
            <person name="Berard A."/>
            <person name="Debelle F."/>
            <person name="Munos S."/>
            <person name="Bendahmane A."/>
            <person name="Berges H."/>
            <person name="Niebel A."/>
            <person name="Buitink J."/>
            <person name="Frugier F."/>
            <person name="Benhamed M."/>
            <person name="Crespi M."/>
            <person name="Gouzy J."/>
            <person name="Gamas P."/>
        </authorList>
    </citation>
    <scope>NUCLEOTIDE SEQUENCE [LARGE SCALE GENOMIC DNA]</scope>
    <source>
        <strain evidence="2">cv. Jemalong A17</strain>
    </source>
</reference>
<dbReference type="AlphaFoldDB" id="A0A396ILZ4"/>
<dbReference type="Gramene" id="rna13182">
    <property type="protein sequence ID" value="RHN65354.1"/>
    <property type="gene ID" value="gene13182"/>
</dbReference>
<gene>
    <name evidence="1" type="ORF">MtrunA17_Chr3g0078981</name>
</gene>
<proteinExistence type="predicted"/>
<dbReference type="Proteomes" id="UP000265566">
    <property type="component" value="Chromosome 3"/>
</dbReference>
<name>A0A396ILZ4_MEDTR</name>
<comment type="caution">
    <text evidence="1">The sequence shown here is derived from an EMBL/GenBank/DDBJ whole genome shotgun (WGS) entry which is preliminary data.</text>
</comment>
<protein>
    <submittedName>
        <fullName evidence="1">Uncharacterized protein</fullName>
    </submittedName>
</protein>
<organism evidence="1 2">
    <name type="scientific">Medicago truncatula</name>
    <name type="common">Barrel medic</name>
    <name type="synonym">Medicago tribuloides</name>
    <dbReference type="NCBI Taxonomy" id="3880"/>
    <lineage>
        <taxon>Eukaryota</taxon>
        <taxon>Viridiplantae</taxon>
        <taxon>Streptophyta</taxon>
        <taxon>Embryophyta</taxon>
        <taxon>Tracheophyta</taxon>
        <taxon>Spermatophyta</taxon>
        <taxon>Magnoliopsida</taxon>
        <taxon>eudicotyledons</taxon>
        <taxon>Gunneridae</taxon>
        <taxon>Pentapetalae</taxon>
        <taxon>rosids</taxon>
        <taxon>fabids</taxon>
        <taxon>Fabales</taxon>
        <taxon>Fabaceae</taxon>
        <taxon>Papilionoideae</taxon>
        <taxon>50 kb inversion clade</taxon>
        <taxon>NPAAA clade</taxon>
        <taxon>Hologalegina</taxon>
        <taxon>IRL clade</taxon>
        <taxon>Trifolieae</taxon>
        <taxon>Medicago</taxon>
    </lineage>
</organism>